<evidence type="ECO:0000256" key="2">
    <source>
        <dbReference type="ARBA" id="ARBA00022723"/>
    </source>
</evidence>
<feature type="signal peptide" evidence="8">
    <location>
        <begin position="1"/>
        <end position="26"/>
    </location>
</feature>
<proteinExistence type="predicted"/>
<dbReference type="Pfam" id="PF01522">
    <property type="entry name" value="Polysacc_deac_1"/>
    <property type="match status" value="1"/>
</dbReference>
<evidence type="ECO:0000256" key="8">
    <source>
        <dbReference type="SAM" id="SignalP"/>
    </source>
</evidence>
<evidence type="ECO:0000259" key="9">
    <source>
        <dbReference type="PROSITE" id="PS51677"/>
    </source>
</evidence>
<dbReference type="InterPro" id="IPR002509">
    <property type="entry name" value="NODB_dom"/>
</dbReference>
<name>A0A9P1GVC0_9PEZI</name>
<dbReference type="Proteomes" id="UP000838763">
    <property type="component" value="Unassembled WGS sequence"/>
</dbReference>
<dbReference type="Gene3D" id="1.10.600.10">
    <property type="entry name" value="Farnesyl Diphosphate Synthase"/>
    <property type="match status" value="1"/>
</dbReference>
<evidence type="ECO:0000313" key="10">
    <source>
        <dbReference type="EMBL" id="CAI4210960.1"/>
    </source>
</evidence>
<dbReference type="GO" id="GO:0016810">
    <property type="term" value="F:hydrolase activity, acting on carbon-nitrogen (but not peptide) bonds"/>
    <property type="evidence" value="ECO:0007669"/>
    <property type="project" value="InterPro"/>
</dbReference>
<dbReference type="PROSITE" id="PS51677">
    <property type="entry name" value="NODB"/>
    <property type="match status" value="1"/>
</dbReference>
<keyword evidence="3 8" id="KW-0732">Signal</keyword>
<dbReference type="InterPro" id="IPR008949">
    <property type="entry name" value="Isoprenoid_synthase_dom_sf"/>
</dbReference>
<gene>
    <name evidence="10" type="ORF">PPNO1_LOCUS756</name>
</gene>
<feature type="chain" id="PRO_5040424791" description="NodB homology domain-containing protein" evidence="8">
    <location>
        <begin position="27"/>
        <end position="645"/>
    </location>
</feature>
<dbReference type="InterPro" id="IPR011330">
    <property type="entry name" value="Glyco_hydro/deAcase_b/a-brl"/>
</dbReference>
<comment type="cofactor">
    <cofactor evidence="1">
        <name>Co(2+)</name>
        <dbReference type="ChEBI" id="CHEBI:48828"/>
    </cofactor>
</comment>
<dbReference type="AlphaFoldDB" id="A0A9P1GVC0"/>
<feature type="region of interest" description="Disordered" evidence="7">
    <location>
        <begin position="273"/>
        <end position="316"/>
    </location>
</feature>
<sequence length="645" mass="70612">MLRFRAAATALALASTVAGKLPSVNAVSTEASLELPKRDAGWSYGPDTSSLSRTKFGKVPYGVNVDKCTTPGTMALSFDDGPYHYTTELLDLLKDNNAVATFYVTGINGAKGAINDPSTGYPAILRRMLAEGHQIGSHSWSHENMEAVGSWERHNQIFKNEMALADLFGFFPTYYRPPYTSCGDDCMAELGSLGYHVYNFESLLSKVSPQSSGVIALAHDIHAETVYSLAQFMVDTARDQGYKLVTVGDCLGDPPSNCSGATLDRTVQSVNQDKAVQPGAGSGKITKIHAPGGPGGDRAASNSDHDDDDGSPRGESAAAKGFHVHSWIHILPLLPSLVASVRCQGMSGLHWPAIRTIFDDILGADRRICDVSDLGVRSWKFRSEKARVMFPLQGLATWHCYAYPKSRDDRIEPGAILTTLLFLVDDELEHMSLEEGSRLVERIISIVGGDLQPDTSVPAEWMTKEVWDNLAAIDAELTEQMKEPAYVFWRSQVAAERLAPKTLKSYLRYREADIASAFLCAIQRFSMEQHIPTGDLSRLAAVEKNYSDYITVVNDICSYDKEARTAEEGEAEGATICSSVQVLAEETGLLPEMAKRVLWAMCREWETNHDRLVVESAVPNHEGPEGQVLMEYLDGLKLQISGTEA</sequence>
<comment type="caution">
    <text evidence="10">The sequence shown here is derived from an EMBL/GenBank/DDBJ whole genome shotgun (WGS) entry which is preliminary data.</text>
</comment>
<protein>
    <recommendedName>
        <fullName evidence="9">NodB homology domain-containing protein</fullName>
    </recommendedName>
</protein>
<keyword evidence="5" id="KW-0119">Carbohydrate metabolism</keyword>
<dbReference type="SUPFAM" id="SSF48576">
    <property type="entry name" value="Terpenoid synthases"/>
    <property type="match status" value="1"/>
</dbReference>
<feature type="domain" description="NodB homology" evidence="9">
    <location>
        <begin position="72"/>
        <end position="279"/>
    </location>
</feature>
<accession>A0A9P1GVC0</accession>
<dbReference type="GO" id="GO:0046872">
    <property type="term" value="F:metal ion binding"/>
    <property type="evidence" value="ECO:0007669"/>
    <property type="project" value="UniProtKB-KW"/>
</dbReference>
<dbReference type="PANTHER" id="PTHR46471:SF2">
    <property type="entry name" value="CHITIN DEACETYLASE-RELATED"/>
    <property type="match status" value="1"/>
</dbReference>
<reference evidence="10" key="1">
    <citation type="submission" date="2022-11" db="EMBL/GenBank/DDBJ databases">
        <authorList>
            <person name="Scott C."/>
            <person name="Bruce N."/>
        </authorList>
    </citation>
    <scope>NUCLEOTIDE SEQUENCE</scope>
</reference>
<dbReference type="OrthoDB" id="3004402at2759"/>
<dbReference type="PANTHER" id="PTHR46471">
    <property type="entry name" value="CHITIN DEACETYLASE"/>
    <property type="match status" value="1"/>
</dbReference>
<evidence type="ECO:0000256" key="5">
    <source>
        <dbReference type="ARBA" id="ARBA00023277"/>
    </source>
</evidence>
<dbReference type="EMBL" id="CALLCH030000001">
    <property type="protein sequence ID" value="CAI4210960.1"/>
    <property type="molecule type" value="Genomic_DNA"/>
</dbReference>
<dbReference type="SUPFAM" id="SSF88713">
    <property type="entry name" value="Glycoside hydrolase/deacetylase"/>
    <property type="match status" value="1"/>
</dbReference>
<evidence type="ECO:0000256" key="6">
    <source>
        <dbReference type="ARBA" id="ARBA00023285"/>
    </source>
</evidence>
<evidence type="ECO:0000256" key="1">
    <source>
        <dbReference type="ARBA" id="ARBA00001941"/>
    </source>
</evidence>
<keyword evidence="6" id="KW-0170">Cobalt</keyword>
<keyword evidence="2" id="KW-0479">Metal-binding</keyword>
<keyword evidence="11" id="KW-1185">Reference proteome</keyword>
<keyword evidence="4" id="KW-0378">Hydrolase</keyword>
<dbReference type="CDD" id="cd10951">
    <property type="entry name" value="CE4_ClCDA_like"/>
    <property type="match status" value="1"/>
</dbReference>
<dbReference type="Gene3D" id="3.20.20.370">
    <property type="entry name" value="Glycoside hydrolase/deacetylase"/>
    <property type="match status" value="1"/>
</dbReference>
<evidence type="ECO:0000256" key="7">
    <source>
        <dbReference type="SAM" id="MobiDB-lite"/>
    </source>
</evidence>
<dbReference type="Pfam" id="PF19086">
    <property type="entry name" value="Terpene_syn_C_2"/>
    <property type="match status" value="1"/>
</dbReference>
<dbReference type="GO" id="GO:0005975">
    <property type="term" value="P:carbohydrate metabolic process"/>
    <property type="evidence" value="ECO:0007669"/>
    <property type="project" value="InterPro"/>
</dbReference>
<evidence type="ECO:0000256" key="4">
    <source>
        <dbReference type="ARBA" id="ARBA00022801"/>
    </source>
</evidence>
<organism evidence="10 11">
    <name type="scientific">Parascedosporium putredinis</name>
    <dbReference type="NCBI Taxonomy" id="1442378"/>
    <lineage>
        <taxon>Eukaryota</taxon>
        <taxon>Fungi</taxon>
        <taxon>Dikarya</taxon>
        <taxon>Ascomycota</taxon>
        <taxon>Pezizomycotina</taxon>
        <taxon>Sordariomycetes</taxon>
        <taxon>Hypocreomycetidae</taxon>
        <taxon>Microascales</taxon>
        <taxon>Microascaceae</taxon>
        <taxon>Parascedosporium</taxon>
    </lineage>
</organism>
<evidence type="ECO:0000313" key="11">
    <source>
        <dbReference type="Proteomes" id="UP000838763"/>
    </source>
</evidence>
<evidence type="ECO:0000256" key="3">
    <source>
        <dbReference type="ARBA" id="ARBA00022729"/>
    </source>
</evidence>